<keyword evidence="3" id="KW-1185">Reference proteome</keyword>
<evidence type="ECO:0000256" key="1">
    <source>
        <dbReference type="SAM" id="MobiDB-lite"/>
    </source>
</evidence>
<feature type="compositionally biased region" description="Basic and acidic residues" evidence="1">
    <location>
        <begin position="277"/>
        <end position="296"/>
    </location>
</feature>
<sequence length="302" mass="33442">MNTTKQAHSAAEVLENSAAKAVDGNDRRLATIINMPDWTDFLKVEAFDKPKAWRLVHNAKNGEKEEIVFSIQGSVVAKDLPPIMEKPRMSTTKYRYLRQSITISGLGTPTFEDALRSTTEIYGAFDRTFREGELESWGPSGGESDALEASNRYLTPRRDAPGVTSVPFGEGVDPKHVLLAMAGNDHVHTEDNEVLYYSRRTDKEGNNVHVSVGPQTFRVGDLVEVQLSFVVVPLKGDKYKMLAVLRSIALLDGQFRQVANVKSSAEPATSTLKRKVRYDEPTKDGEDERPGKKAMEVDQGSA</sequence>
<dbReference type="AlphaFoldDB" id="A0A369KA12"/>
<accession>A0A369KA12</accession>
<organism evidence="2 3">
    <name type="scientific">Hypsizygus marmoreus</name>
    <name type="common">White beech mushroom</name>
    <name type="synonym">Agaricus marmoreus</name>
    <dbReference type="NCBI Taxonomy" id="39966"/>
    <lineage>
        <taxon>Eukaryota</taxon>
        <taxon>Fungi</taxon>
        <taxon>Dikarya</taxon>
        <taxon>Basidiomycota</taxon>
        <taxon>Agaricomycotina</taxon>
        <taxon>Agaricomycetes</taxon>
        <taxon>Agaricomycetidae</taxon>
        <taxon>Agaricales</taxon>
        <taxon>Tricholomatineae</taxon>
        <taxon>Lyophyllaceae</taxon>
        <taxon>Hypsizygus</taxon>
    </lineage>
</organism>
<protein>
    <submittedName>
        <fullName evidence="2">Uncharacterized protein</fullName>
    </submittedName>
</protein>
<comment type="caution">
    <text evidence="2">The sequence shown here is derived from an EMBL/GenBank/DDBJ whole genome shotgun (WGS) entry which is preliminary data.</text>
</comment>
<dbReference type="InParanoid" id="A0A369KA12"/>
<name>A0A369KA12_HYPMA</name>
<dbReference type="EMBL" id="LUEZ02000004">
    <property type="protein sequence ID" value="RDB30758.1"/>
    <property type="molecule type" value="Genomic_DNA"/>
</dbReference>
<evidence type="ECO:0000313" key="3">
    <source>
        <dbReference type="Proteomes" id="UP000076154"/>
    </source>
</evidence>
<evidence type="ECO:0000313" key="2">
    <source>
        <dbReference type="EMBL" id="RDB30758.1"/>
    </source>
</evidence>
<gene>
    <name evidence="2" type="ORF">Hypma_005840</name>
</gene>
<dbReference type="OrthoDB" id="3269456at2759"/>
<reference evidence="2" key="1">
    <citation type="submission" date="2018-04" db="EMBL/GenBank/DDBJ databases">
        <title>Whole genome sequencing of Hypsizygus marmoreus.</title>
        <authorList>
            <person name="Choi I.-G."/>
            <person name="Min B."/>
            <person name="Kim J.-G."/>
            <person name="Kim S."/>
            <person name="Oh Y.-L."/>
            <person name="Kong W.-S."/>
            <person name="Park H."/>
            <person name="Jeong J."/>
            <person name="Song E.-S."/>
        </authorList>
    </citation>
    <scope>NUCLEOTIDE SEQUENCE [LARGE SCALE GENOMIC DNA]</scope>
    <source>
        <strain evidence="2">51987-8</strain>
    </source>
</reference>
<proteinExistence type="predicted"/>
<dbReference type="Proteomes" id="UP000076154">
    <property type="component" value="Unassembled WGS sequence"/>
</dbReference>
<feature type="region of interest" description="Disordered" evidence="1">
    <location>
        <begin position="264"/>
        <end position="302"/>
    </location>
</feature>